<dbReference type="PROSITE" id="PS00108">
    <property type="entry name" value="PROTEIN_KINASE_ST"/>
    <property type="match status" value="1"/>
</dbReference>
<accession>A0A0K0DWH7</accession>
<dbReference type="InterPro" id="IPR050235">
    <property type="entry name" value="CK1_Ser-Thr_kinase"/>
</dbReference>
<dbReference type="PROSITE" id="PS00107">
    <property type="entry name" value="PROTEIN_KINASE_ATP"/>
    <property type="match status" value="1"/>
</dbReference>
<evidence type="ECO:0000259" key="6">
    <source>
        <dbReference type="PROSITE" id="PS50011"/>
    </source>
</evidence>
<evidence type="ECO:0000256" key="4">
    <source>
        <dbReference type="PROSITE-ProRule" id="PRU10141"/>
    </source>
</evidence>
<dbReference type="SUPFAM" id="SSF56112">
    <property type="entry name" value="Protein kinase-like (PK-like)"/>
    <property type="match status" value="1"/>
</dbReference>
<keyword evidence="5" id="KW-0418">Kinase</keyword>
<keyword evidence="5" id="KW-0723">Serine/threonine-protein kinase</keyword>
<dbReference type="STRING" id="6248.A0A0K0DWH7"/>
<organism evidence="8">
    <name type="scientific">Strongyloides stercoralis</name>
    <name type="common">Threadworm</name>
    <dbReference type="NCBI Taxonomy" id="6248"/>
    <lineage>
        <taxon>Eukaryota</taxon>
        <taxon>Metazoa</taxon>
        <taxon>Ecdysozoa</taxon>
        <taxon>Nematoda</taxon>
        <taxon>Chromadorea</taxon>
        <taxon>Rhabditida</taxon>
        <taxon>Tylenchina</taxon>
        <taxon>Panagrolaimomorpha</taxon>
        <taxon>Strongyloidoidea</taxon>
        <taxon>Strongyloididae</taxon>
        <taxon>Strongyloides</taxon>
    </lineage>
</organism>
<proteinExistence type="inferred from homology"/>
<reference evidence="8" key="1">
    <citation type="submission" date="2015-08" db="UniProtKB">
        <authorList>
            <consortium name="WormBaseParasite"/>
        </authorList>
    </citation>
    <scope>IDENTIFICATION</scope>
</reference>
<dbReference type="WBParaSite" id="TCONS_00008807.p1">
    <property type="protein sequence ID" value="TCONS_00008807.p1"/>
    <property type="gene ID" value="XLOC_006686"/>
</dbReference>
<protein>
    <recommendedName>
        <fullName evidence="1">non-specific serine/threonine protein kinase</fullName>
        <ecNumber evidence="1">2.7.11.1</ecNumber>
    </recommendedName>
</protein>
<dbReference type="InterPro" id="IPR008271">
    <property type="entry name" value="Ser/Thr_kinase_AS"/>
</dbReference>
<dbReference type="PROSITE" id="PS50011">
    <property type="entry name" value="PROTEIN_KINASE_DOM"/>
    <property type="match status" value="1"/>
</dbReference>
<dbReference type="InterPro" id="IPR000719">
    <property type="entry name" value="Prot_kinase_dom"/>
</dbReference>
<keyword evidence="2 4" id="KW-0547">Nucleotide-binding</keyword>
<evidence type="ECO:0000256" key="5">
    <source>
        <dbReference type="RuleBase" id="RU000304"/>
    </source>
</evidence>
<comment type="similarity">
    <text evidence="5">Belongs to the protein kinase superfamily.</text>
</comment>
<keyword evidence="3 4" id="KW-0067">ATP-binding</keyword>
<evidence type="ECO:0000256" key="3">
    <source>
        <dbReference type="ARBA" id="ARBA00022840"/>
    </source>
</evidence>
<dbReference type="InterPro" id="IPR011009">
    <property type="entry name" value="Kinase-like_dom_sf"/>
</dbReference>
<feature type="domain" description="Protein kinase" evidence="6">
    <location>
        <begin position="34"/>
        <end position="348"/>
    </location>
</feature>
<dbReference type="EC" id="2.7.11.1" evidence="1"/>
<name>A0A0K0DWH7_STRER</name>
<dbReference type="AlphaFoldDB" id="A0A0K0DWH7"/>
<dbReference type="GO" id="GO:0005524">
    <property type="term" value="F:ATP binding"/>
    <property type="evidence" value="ECO:0007669"/>
    <property type="project" value="UniProtKB-UniRule"/>
</dbReference>
<evidence type="ECO:0000313" key="8">
    <source>
        <dbReference type="WBParaSite" id="SSTP_0000159500.1"/>
    </source>
</evidence>
<dbReference type="Proteomes" id="UP000035681">
    <property type="component" value="Unplaced"/>
</dbReference>
<feature type="binding site" evidence="4">
    <location>
        <position position="63"/>
    </location>
    <ligand>
        <name>ATP</name>
        <dbReference type="ChEBI" id="CHEBI:30616"/>
    </ligand>
</feature>
<dbReference type="Pfam" id="PF00069">
    <property type="entry name" value="Pkinase"/>
    <property type="match status" value="1"/>
</dbReference>
<dbReference type="WBParaSite" id="SSTP_0000159500.1">
    <property type="protein sequence ID" value="SSTP_0000159500.1"/>
    <property type="gene ID" value="SSTP_0000159500"/>
</dbReference>
<evidence type="ECO:0000256" key="1">
    <source>
        <dbReference type="ARBA" id="ARBA00012513"/>
    </source>
</evidence>
<dbReference type="Gene3D" id="1.10.510.10">
    <property type="entry name" value="Transferase(Phosphotransferase) domain 1"/>
    <property type="match status" value="1"/>
</dbReference>
<evidence type="ECO:0000313" key="7">
    <source>
        <dbReference type="Proteomes" id="UP000035681"/>
    </source>
</evidence>
<sequence>MSLNCLINLKTNESYDDSTNLTFDKLTGYKISDWNIFEVIGKGGFGYVYRCSSMKDRRQAAFKAEKDNEFNSADVLFECKILQLLEKEGISKHFTHVFDFGQCLNFQFMVVTLLGPNLYEICCYLPEEKYELTTWVRVMYQILEAIQYLHKVGYIHNDLKPGNFVIGNKYDIKRRNVVHLVDFGLASKYGDEKNPVTLKYKTEKTGIEYIGTITHCSPNAHLRTELGRRDDIWGWLFLSMDFYNEMPWTNLITEEEIENCKLSLKIENYCQYLPIEYNIILENLKTLGVYDEPKYNLYYNQLELIMKKFKVSWNDSYQWELLPFEAKEILNLSVSKELLLDMTQENDT</sequence>
<dbReference type="GO" id="GO:0004674">
    <property type="term" value="F:protein serine/threonine kinase activity"/>
    <property type="evidence" value="ECO:0007669"/>
    <property type="project" value="UniProtKB-KW"/>
</dbReference>
<evidence type="ECO:0000256" key="2">
    <source>
        <dbReference type="ARBA" id="ARBA00022741"/>
    </source>
</evidence>
<dbReference type="SMART" id="SM00220">
    <property type="entry name" value="S_TKc"/>
    <property type="match status" value="1"/>
</dbReference>
<keyword evidence="5" id="KW-0808">Transferase</keyword>
<keyword evidence="7" id="KW-1185">Reference proteome</keyword>
<dbReference type="InterPro" id="IPR017441">
    <property type="entry name" value="Protein_kinase_ATP_BS"/>
</dbReference>
<dbReference type="PANTHER" id="PTHR11909">
    <property type="entry name" value="CASEIN KINASE-RELATED"/>
    <property type="match status" value="1"/>
</dbReference>